<feature type="transmembrane region" description="Helical" evidence="1">
    <location>
        <begin position="230"/>
        <end position="251"/>
    </location>
</feature>
<name>A0A7H8Q8A7_9BACL</name>
<dbReference type="EMBL" id="CP051177">
    <property type="protein sequence ID" value="QKX50208.1"/>
    <property type="molecule type" value="Genomic_DNA"/>
</dbReference>
<dbReference type="PANTHER" id="PTHR34473">
    <property type="entry name" value="UPF0699 TRANSMEMBRANE PROTEIN YDBS"/>
    <property type="match status" value="1"/>
</dbReference>
<dbReference type="PIRSF" id="PIRSF026631">
    <property type="entry name" value="UCP026631"/>
    <property type="match status" value="1"/>
</dbReference>
<proteinExistence type="predicted"/>
<keyword evidence="1" id="KW-1133">Transmembrane helix</keyword>
<dbReference type="PANTHER" id="PTHR34473:SF2">
    <property type="entry name" value="UPF0699 TRANSMEMBRANE PROTEIN YDBT"/>
    <property type="match status" value="1"/>
</dbReference>
<evidence type="ECO:0000313" key="3">
    <source>
        <dbReference type="EMBL" id="QKX50208.1"/>
    </source>
</evidence>
<dbReference type="AlphaFoldDB" id="A0A7H8Q8A7"/>
<sequence length="490" mass="56521">MMEAERQQFHFSWPLFQLVSLVKGSVFVIFYLFILKAGSNSAFILALKGLFIAFLVFSVIKIFLNWIYNRYEISETTVTLYLGIFVKNQRNVELKRIQNVQQTTNFLHRLLKLTSLTLETGTAGEEAAVKFPVLSHAEADRIKGLVEEAKRVHAEPLKSIADEEGPVPSPPLPERQIYFTAGMKDLVKAAFTSLSMFAIFPILFSLYFQFDDFFNLDETSQSVFAFFASRLWLLVPVFLAALLLSAIIGFITTYSKYGKFVISADENRIYIRKGVFTETQFSIRKDKVQAVKIEQPVLKRLLGMAEVKLISAGSVGNDDNEINSLFPFLPANEAYRLVEELLPQYEISSSMHALPKSALWIRLLRPYYFWIAATIALAVFKMEWLWLSAPLFVIFIVARLLEYRYTRYRLTERFIQIRTGAFSATTLLTKRVKVQEIEVTHSWLQRKFGASSLHFHIRSKPLLATELKDVPRETGAQFYHWFKDRTHFVK</sequence>
<keyword evidence="1" id="KW-0812">Transmembrane</keyword>
<feature type="transmembrane region" description="Helical" evidence="1">
    <location>
        <begin position="189"/>
        <end position="210"/>
    </location>
</feature>
<evidence type="ECO:0000259" key="2">
    <source>
        <dbReference type="Pfam" id="PF03703"/>
    </source>
</evidence>
<organism evidence="3 4">
    <name type="scientific">Planococcus glaciei</name>
    <dbReference type="NCBI Taxonomy" id="459472"/>
    <lineage>
        <taxon>Bacteria</taxon>
        <taxon>Bacillati</taxon>
        <taxon>Bacillota</taxon>
        <taxon>Bacilli</taxon>
        <taxon>Bacillales</taxon>
        <taxon>Caryophanaceae</taxon>
        <taxon>Planococcus</taxon>
    </lineage>
</organism>
<feature type="domain" description="YdbS-like PH" evidence="2">
    <location>
        <begin position="69"/>
        <end position="143"/>
    </location>
</feature>
<feature type="transmembrane region" description="Helical" evidence="1">
    <location>
        <begin position="359"/>
        <end position="378"/>
    </location>
</feature>
<reference evidence="4" key="2">
    <citation type="submission" date="2020-06" db="EMBL/GenBank/DDBJ databases">
        <title>Isolation of Planomicrobium glaciei.</title>
        <authorList>
            <person name="Malisova L."/>
            <person name="Safrankova R."/>
            <person name="Jakubu V."/>
            <person name="Spanelova P."/>
        </authorList>
    </citation>
    <scope>NUCLEOTIDE SEQUENCE [LARGE SCALE GENOMIC DNA]</scope>
    <source>
        <strain evidence="4">NRL-ATB46093</strain>
    </source>
</reference>
<reference evidence="3 4" key="1">
    <citation type="submission" date="2020-04" db="EMBL/GenBank/DDBJ databases">
        <authorList>
            <person name="Pajer P."/>
            <person name="Broz P."/>
        </authorList>
    </citation>
    <scope>NUCLEOTIDE SEQUENCE [LARGE SCALE GENOMIC DNA]</scope>
    <source>
        <strain evidence="4">NRL-ATB46093</strain>
    </source>
</reference>
<protein>
    <submittedName>
        <fullName evidence="3">PH domain-containing protein</fullName>
    </submittedName>
</protein>
<keyword evidence="4" id="KW-1185">Reference proteome</keyword>
<dbReference type="Pfam" id="PF03703">
    <property type="entry name" value="bPH_2"/>
    <property type="match status" value="3"/>
</dbReference>
<feature type="transmembrane region" description="Helical" evidence="1">
    <location>
        <begin position="384"/>
        <end position="401"/>
    </location>
</feature>
<evidence type="ECO:0000256" key="1">
    <source>
        <dbReference type="SAM" id="Phobius"/>
    </source>
</evidence>
<keyword evidence="1" id="KW-0472">Membrane</keyword>
<dbReference type="InterPro" id="IPR005182">
    <property type="entry name" value="YdbS-like_PH"/>
</dbReference>
<accession>A0A7H8Q8A7</accession>
<evidence type="ECO:0000313" key="4">
    <source>
        <dbReference type="Proteomes" id="UP000509222"/>
    </source>
</evidence>
<dbReference type="InterPro" id="IPR014529">
    <property type="entry name" value="UCP026631"/>
</dbReference>
<gene>
    <name evidence="3" type="ORF">HF394_06170</name>
</gene>
<dbReference type="Proteomes" id="UP000509222">
    <property type="component" value="Chromosome"/>
</dbReference>
<feature type="domain" description="YdbS-like PH" evidence="2">
    <location>
        <begin position="262"/>
        <end position="340"/>
    </location>
</feature>
<feature type="transmembrane region" description="Helical" evidence="1">
    <location>
        <begin position="12"/>
        <end position="35"/>
    </location>
</feature>
<feature type="domain" description="YdbS-like PH" evidence="2">
    <location>
        <begin position="403"/>
        <end position="481"/>
    </location>
</feature>
<feature type="transmembrane region" description="Helical" evidence="1">
    <location>
        <begin position="41"/>
        <end position="64"/>
    </location>
</feature>